<proteinExistence type="predicted"/>
<dbReference type="PROSITE" id="PS50970">
    <property type="entry name" value="HCY"/>
    <property type="match status" value="1"/>
</dbReference>
<evidence type="ECO:0000256" key="4">
    <source>
        <dbReference type="ARBA" id="ARBA00022833"/>
    </source>
</evidence>
<gene>
    <name evidence="8" type="ORF">ANCCAN_20689</name>
</gene>
<evidence type="ECO:0000256" key="5">
    <source>
        <dbReference type="ARBA" id="ARBA00034478"/>
    </source>
</evidence>
<comment type="caution">
    <text evidence="8">The sequence shown here is derived from an EMBL/GenBank/DDBJ whole genome shotgun (WGS) entry which is preliminary data.</text>
</comment>
<sequence>MFHHNLLCSLEKDYLEEQMPRTSRKVRVLDGSFATELSNVVKDFFAQERPNWTFDAVITHPEAVIMVHRRYIDAGVDDITTNTYHASLSSLAQQGHDGPGLIVKAISMLKETVSTYCPNEGRRIWGAIGSYAICLRGLAAEYTASFIDTSPPDEILKTMTDYHREQIKAMVAAGQRNILFETVSSLMEGQAICDALSLSSCDDVKAVVSFTCRKDGVSVRHGEAFVDAVRVVLNNPKVIGFGVNCTHPKAITSLLESVQPLTVQPLTSNKEIFVYPNSGNYEHEVGEEGPMKIILSSLEKWVELGATVIGGCCGLDSRDIGEIRKQVDSLYGSK</sequence>
<evidence type="ECO:0000256" key="6">
    <source>
        <dbReference type="PROSITE-ProRule" id="PRU00333"/>
    </source>
</evidence>
<dbReference type="AlphaFoldDB" id="A0A368FRM2"/>
<protein>
    <submittedName>
        <fullName evidence="8">Homocysteine S-methyltransferase</fullName>
    </submittedName>
</protein>
<dbReference type="PIRSF" id="PIRSF037505">
    <property type="entry name" value="Betaine_HMT"/>
    <property type="match status" value="1"/>
</dbReference>
<dbReference type="InterPro" id="IPR036589">
    <property type="entry name" value="HCY_dom_sf"/>
</dbReference>
<feature type="binding site" evidence="6">
    <location>
        <position position="313"/>
    </location>
    <ligand>
        <name>Zn(2+)</name>
        <dbReference type="ChEBI" id="CHEBI:29105"/>
    </ligand>
</feature>
<dbReference type="EMBL" id="JOJR01000914">
    <property type="protein sequence ID" value="RCN33480.1"/>
    <property type="molecule type" value="Genomic_DNA"/>
</dbReference>
<dbReference type="GO" id="GO:0033528">
    <property type="term" value="P:S-methylmethionine cycle"/>
    <property type="evidence" value="ECO:0007669"/>
    <property type="project" value="TreeGrafter"/>
</dbReference>
<dbReference type="SUPFAM" id="SSF82282">
    <property type="entry name" value="Homocysteine S-methyltransferase"/>
    <property type="match status" value="1"/>
</dbReference>
<dbReference type="GO" id="GO:0008270">
    <property type="term" value="F:zinc ion binding"/>
    <property type="evidence" value="ECO:0007669"/>
    <property type="project" value="InterPro"/>
</dbReference>
<keyword evidence="4 6" id="KW-0862">Zinc</keyword>
<keyword evidence="2 6" id="KW-0808">Transferase</keyword>
<comment type="cofactor">
    <cofactor evidence="6">
        <name>Zn(2+)</name>
        <dbReference type="ChEBI" id="CHEBI:29105"/>
    </cofactor>
</comment>
<dbReference type="Pfam" id="PF02574">
    <property type="entry name" value="S-methyl_trans"/>
    <property type="match status" value="1"/>
</dbReference>
<evidence type="ECO:0000313" key="8">
    <source>
        <dbReference type="EMBL" id="RCN33480.1"/>
    </source>
</evidence>
<comment type="pathway">
    <text evidence="5">Amino-acid biosynthesis; L-methionine biosynthesis via de novo pathway.</text>
</comment>
<dbReference type="PANTHER" id="PTHR46015">
    <property type="entry name" value="ZGC:172121"/>
    <property type="match status" value="1"/>
</dbReference>
<evidence type="ECO:0000256" key="1">
    <source>
        <dbReference type="ARBA" id="ARBA00022603"/>
    </source>
</evidence>
<evidence type="ECO:0000313" key="9">
    <source>
        <dbReference type="Proteomes" id="UP000252519"/>
    </source>
</evidence>
<dbReference type="PANTHER" id="PTHR46015:SF1">
    <property type="entry name" value="HOMOCYSTEINE S-METHYLTRANSFERASE-LIKE ISOFORM 1"/>
    <property type="match status" value="1"/>
</dbReference>
<feature type="domain" description="Hcy-binding" evidence="7">
    <location>
        <begin position="15"/>
        <end position="327"/>
    </location>
</feature>
<reference evidence="8 9" key="1">
    <citation type="submission" date="2014-10" db="EMBL/GenBank/DDBJ databases">
        <title>Draft genome of the hookworm Ancylostoma caninum.</title>
        <authorList>
            <person name="Mitreva M."/>
        </authorList>
    </citation>
    <scope>NUCLEOTIDE SEQUENCE [LARGE SCALE GENOMIC DNA]</scope>
    <source>
        <strain evidence="8 9">Baltimore</strain>
    </source>
</reference>
<dbReference type="InterPro" id="IPR003726">
    <property type="entry name" value="HCY_dom"/>
</dbReference>
<dbReference type="STRING" id="29170.A0A368FRM2"/>
<dbReference type="Proteomes" id="UP000252519">
    <property type="component" value="Unassembled WGS sequence"/>
</dbReference>
<evidence type="ECO:0000256" key="2">
    <source>
        <dbReference type="ARBA" id="ARBA00022679"/>
    </source>
</evidence>
<dbReference type="InterPro" id="IPR017226">
    <property type="entry name" value="BHMT-like"/>
</dbReference>
<accession>A0A368FRM2</accession>
<evidence type="ECO:0000256" key="3">
    <source>
        <dbReference type="ARBA" id="ARBA00022723"/>
    </source>
</evidence>
<keyword evidence="1 6" id="KW-0489">Methyltransferase</keyword>
<feature type="binding site" evidence="6">
    <location>
        <position position="312"/>
    </location>
    <ligand>
        <name>Zn(2+)</name>
        <dbReference type="ChEBI" id="CHEBI:29105"/>
    </ligand>
</feature>
<evidence type="ECO:0000259" key="7">
    <source>
        <dbReference type="PROSITE" id="PS50970"/>
    </source>
</evidence>
<dbReference type="UniPathway" id="UPA00051">
    <property type="reaction ID" value="UER00083"/>
</dbReference>
<keyword evidence="9" id="KW-1185">Reference proteome</keyword>
<keyword evidence="3 6" id="KW-0479">Metal-binding</keyword>
<name>A0A368FRM2_ANCCA</name>
<dbReference type="Gene3D" id="3.20.20.330">
    <property type="entry name" value="Homocysteine-binding-like domain"/>
    <property type="match status" value="1"/>
</dbReference>
<dbReference type="OrthoDB" id="261426at2759"/>
<dbReference type="GO" id="GO:0009086">
    <property type="term" value="P:methionine biosynthetic process"/>
    <property type="evidence" value="ECO:0007669"/>
    <property type="project" value="InterPro"/>
</dbReference>
<organism evidence="8 9">
    <name type="scientific">Ancylostoma caninum</name>
    <name type="common">Dog hookworm</name>
    <dbReference type="NCBI Taxonomy" id="29170"/>
    <lineage>
        <taxon>Eukaryota</taxon>
        <taxon>Metazoa</taxon>
        <taxon>Ecdysozoa</taxon>
        <taxon>Nematoda</taxon>
        <taxon>Chromadorea</taxon>
        <taxon>Rhabditida</taxon>
        <taxon>Rhabditina</taxon>
        <taxon>Rhabditomorpha</taxon>
        <taxon>Strongyloidea</taxon>
        <taxon>Ancylostomatidae</taxon>
        <taxon>Ancylostomatinae</taxon>
        <taxon>Ancylostoma</taxon>
    </lineage>
</organism>
<dbReference type="GO" id="GO:0032259">
    <property type="term" value="P:methylation"/>
    <property type="evidence" value="ECO:0007669"/>
    <property type="project" value="UniProtKB-KW"/>
</dbReference>
<feature type="binding site" evidence="6">
    <location>
        <position position="245"/>
    </location>
    <ligand>
        <name>Zn(2+)</name>
        <dbReference type="ChEBI" id="CHEBI:29105"/>
    </ligand>
</feature>
<dbReference type="GO" id="GO:0008898">
    <property type="term" value="F:S-adenosylmethionine-homocysteine S-methyltransferase activity"/>
    <property type="evidence" value="ECO:0007669"/>
    <property type="project" value="TreeGrafter"/>
</dbReference>
<dbReference type="InterPro" id="IPR051486">
    <property type="entry name" value="Hcy_S-methyltransferase"/>
</dbReference>